<evidence type="ECO:0000256" key="7">
    <source>
        <dbReference type="ARBA" id="ARBA00047984"/>
    </source>
</evidence>
<dbReference type="InterPro" id="IPR014014">
    <property type="entry name" value="RNA_helicase_DEAD_Q_motif"/>
</dbReference>
<dbReference type="InterPro" id="IPR011545">
    <property type="entry name" value="DEAD/DEAH_box_helicase_dom"/>
</dbReference>
<dbReference type="RefSeq" id="XP_001424464.1">
    <property type="nucleotide sequence ID" value="XM_001424427.1"/>
</dbReference>
<dbReference type="InterPro" id="IPR000629">
    <property type="entry name" value="RNA-helicase_DEAD-box_CS"/>
</dbReference>
<dbReference type="InterPro" id="IPR001650">
    <property type="entry name" value="Helicase_C-like"/>
</dbReference>
<evidence type="ECO:0000256" key="4">
    <source>
        <dbReference type="ARBA" id="ARBA00022806"/>
    </source>
</evidence>
<dbReference type="PROSITE" id="PS00039">
    <property type="entry name" value="DEAD_ATP_HELICASE"/>
    <property type="match status" value="1"/>
</dbReference>
<proteinExistence type="inferred from homology"/>
<dbReference type="GO" id="GO:0005730">
    <property type="term" value="C:nucleolus"/>
    <property type="evidence" value="ECO:0000318"/>
    <property type="project" value="GO_Central"/>
</dbReference>
<reference evidence="13 14" key="1">
    <citation type="journal article" date="2006" name="Nature">
        <title>Global trends of whole-genome duplications revealed by the ciliate Paramecium tetraurelia.</title>
        <authorList>
            <consortium name="Genoscope"/>
            <person name="Aury J.-M."/>
            <person name="Jaillon O."/>
            <person name="Duret L."/>
            <person name="Noel B."/>
            <person name="Jubin C."/>
            <person name="Porcel B.M."/>
            <person name="Segurens B."/>
            <person name="Daubin V."/>
            <person name="Anthouard V."/>
            <person name="Aiach N."/>
            <person name="Arnaiz O."/>
            <person name="Billaut A."/>
            <person name="Beisson J."/>
            <person name="Blanc I."/>
            <person name="Bouhouche K."/>
            <person name="Camara F."/>
            <person name="Duharcourt S."/>
            <person name="Guigo R."/>
            <person name="Gogendeau D."/>
            <person name="Katinka M."/>
            <person name="Keller A.-M."/>
            <person name="Kissmehl R."/>
            <person name="Klotz C."/>
            <person name="Koll F."/>
            <person name="Le Moue A."/>
            <person name="Lepere C."/>
            <person name="Malinsky S."/>
            <person name="Nowacki M."/>
            <person name="Nowak J.K."/>
            <person name="Plattner H."/>
            <person name="Poulain J."/>
            <person name="Ruiz F."/>
            <person name="Serrano V."/>
            <person name="Zagulski M."/>
            <person name="Dessen P."/>
            <person name="Betermier M."/>
            <person name="Weissenbach J."/>
            <person name="Scarpelli C."/>
            <person name="Schachter V."/>
            <person name="Sperling L."/>
            <person name="Meyer E."/>
            <person name="Cohen J."/>
            <person name="Wincker P."/>
        </authorList>
    </citation>
    <scope>NUCLEOTIDE SEQUENCE [LARGE SCALE GENOMIC DNA]</scope>
    <source>
        <strain evidence="13 14">Stock d4-2</strain>
    </source>
</reference>
<accession>A0BEU9</accession>
<dbReference type="GO" id="GO:0003729">
    <property type="term" value="F:mRNA binding"/>
    <property type="evidence" value="ECO:0000318"/>
    <property type="project" value="GO_Central"/>
</dbReference>
<organism evidence="13 14">
    <name type="scientific">Paramecium tetraurelia</name>
    <dbReference type="NCBI Taxonomy" id="5888"/>
    <lineage>
        <taxon>Eukaryota</taxon>
        <taxon>Sar</taxon>
        <taxon>Alveolata</taxon>
        <taxon>Ciliophora</taxon>
        <taxon>Intramacronucleata</taxon>
        <taxon>Oligohymenophorea</taxon>
        <taxon>Peniculida</taxon>
        <taxon>Parameciidae</taxon>
        <taxon>Paramecium</taxon>
    </lineage>
</organism>
<keyword evidence="4 9" id="KW-0347">Helicase</keyword>
<evidence type="ECO:0000256" key="8">
    <source>
        <dbReference type="PROSITE-ProRule" id="PRU00552"/>
    </source>
</evidence>
<dbReference type="InterPro" id="IPR014001">
    <property type="entry name" value="Helicase_ATP-bd"/>
</dbReference>
<evidence type="ECO:0000256" key="9">
    <source>
        <dbReference type="RuleBase" id="RU000492"/>
    </source>
</evidence>
<feature type="domain" description="Helicase ATP-binding" evidence="10">
    <location>
        <begin position="53"/>
        <end position="223"/>
    </location>
</feature>
<dbReference type="AlphaFoldDB" id="A0BEU9"/>
<dbReference type="SUPFAM" id="SSF52540">
    <property type="entry name" value="P-loop containing nucleoside triphosphate hydrolases"/>
    <property type="match status" value="1"/>
</dbReference>
<keyword evidence="5 9" id="KW-0067">ATP-binding</keyword>
<comment type="catalytic activity">
    <reaction evidence="7">
        <text>ATP + H2O = ADP + phosphate + H(+)</text>
        <dbReference type="Rhea" id="RHEA:13065"/>
        <dbReference type="ChEBI" id="CHEBI:15377"/>
        <dbReference type="ChEBI" id="CHEBI:15378"/>
        <dbReference type="ChEBI" id="CHEBI:30616"/>
        <dbReference type="ChEBI" id="CHEBI:43474"/>
        <dbReference type="ChEBI" id="CHEBI:456216"/>
        <dbReference type="EC" id="3.6.4.13"/>
    </reaction>
</comment>
<dbReference type="OMA" id="TKQKCEW"/>
<dbReference type="InterPro" id="IPR027417">
    <property type="entry name" value="P-loop_NTPase"/>
</dbReference>
<dbReference type="EMBL" id="CT867989">
    <property type="protein sequence ID" value="CAK57066.1"/>
    <property type="molecule type" value="Genomic_DNA"/>
</dbReference>
<dbReference type="SMART" id="SM00487">
    <property type="entry name" value="DEXDc"/>
    <property type="match status" value="1"/>
</dbReference>
<evidence type="ECO:0000259" key="12">
    <source>
        <dbReference type="PROSITE" id="PS51195"/>
    </source>
</evidence>
<dbReference type="InParanoid" id="A0BEU9"/>
<dbReference type="CDD" id="cd18045">
    <property type="entry name" value="DEADc_EIF4AIII_DDX48"/>
    <property type="match status" value="1"/>
</dbReference>
<dbReference type="GO" id="GO:0005524">
    <property type="term" value="F:ATP binding"/>
    <property type="evidence" value="ECO:0007669"/>
    <property type="project" value="UniProtKB-KW"/>
</dbReference>
<dbReference type="PROSITE" id="PS51192">
    <property type="entry name" value="HELICASE_ATP_BIND_1"/>
    <property type="match status" value="1"/>
</dbReference>
<dbReference type="eggNOG" id="KOG0328">
    <property type="taxonomic scope" value="Eukaryota"/>
</dbReference>
<dbReference type="Pfam" id="PF00271">
    <property type="entry name" value="Helicase_C"/>
    <property type="match status" value="1"/>
</dbReference>
<dbReference type="GO" id="GO:0016787">
    <property type="term" value="F:hydrolase activity"/>
    <property type="evidence" value="ECO:0007669"/>
    <property type="project" value="UniProtKB-KW"/>
</dbReference>
<protein>
    <recommendedName>
        <fullName evidence="1">RNA helicase</fullName>
        <ecNumber evidence="1">3.6.4.13</ecNumber>
    </recommendedName>
</protein>
<dbReference type="GO" id="GO:0003724">
    <property type="term" value="F:RNA helicase activity"/>
    <property type="evidence" value="ECO:0000318"/>
    <property type="project" value="GO_Central"/>
</dbReference>
<evidence type="ECO:0000313" key="14">
    <source>
        <dbReference type="Proteomes" id="UP000000600"/>
    </source>
</evidence>
<dbReference type="Gene3D" id="3.40.50.300">
    <property type="entry name" value="P-loop containing nucleotide triphosphate hydrolases"/>
    <property type="match status" value="2"/>
</dbReference>
<evidence type="ECO:0000256" key="2">
    <source>
        <dbReference type="ARBA" id="ARBA00022741"/>
    </source>
</evidence>
<evidence type="ECO:0000259" key="10">
    <source>
        <dbReference type="PROSITE" id="PS51192"/>
    </source>
</evidence>
<feature type="domain" description="Helicase C-terminal" evidence="11">
    <location>
        <begin position="234"/>
        <end position="395"/>
    </location>
</feature>
<evidence type="ECO:0000256" key="3">
    <source>
        <dbReference type="ARBA" id="ARBA00022801"/>
    </source>
</evidence>
<dbReference type="SMART" id="SM00490">
    <property type="entry name" value="HELICc"/>
    <property type="match status" value="1"/>
</dbReference>
<dbReference type="PANTHER" id="PTHR47958">
    <property type="entry name" value="ATP-DEPENDENT RNA HELICASE DBP3"/>
    <property type="match status" value="1"/>
</dbReference>
<sequence length="395" mass="45725">MDIQNLYGNVEWKTNEEPIIQSTFESMKLRKELLRGINAFGFIRPLEVQQRALVPLIQGRDVVIQNFRSTGKTTVMSLSVLSIFDLSVKKIQVLILQKTRKLTEENAGLIMALGKFLNVSIHACSEGNSIQDDISVVQQGVQIVLGTPDRVFELVQRKEISFAHLKMIILDEADEMLIDESKSLVYCIFKYLPPKPQYVLVTATLSQDILDFIEKFFNNPLVIMDKRNELTLEGIQQFFIQVDKEDWKFETLCDLYEIASITQSVIFCQTKQKCEWLVNKMLESNFTVVQIHEGMSQQQRNEIMRDYKQGIKRVLIGTDILRRCLDIEYVSLIINYDVPTSKELYILRIGRKGKFGRKGVAITLIRSEDFKILNQIEQYYSTQIKELPINFTDIL</sequence>
<keyword evidence="6" id="KW-0694">RNA-binding</keyword>
<keyword evidence="2 9" id="KW-0547">Nucleotide-binding</keyword>
<dbReference type="KEGG" id="ptm:GSPATT00028099001"/>
<keyword evidence="14" id="KW-1185">Reference proteome</keyword>
<evidence type="ECO:0000259" key="11">
    <source>
        <dbReference type="PROSITE" id="PS51194"/>
    </source>
</evidence>
<evidence type="ECO:0000256" key="1">
    <source>
        <dbReference type="ARBA" id="ARBA00012552"/>
    </source>
</evidence>
<dbReference type="PROSITE" id="PS51194">
    <property type="entry name" value="HELICASE_CTER"/>
    <property type="match status" value="1"/>
</dbReference>
<evidence type="ECO:0000313" key="13">
    <source>
        <dbReference type="EMBL" id="CAK57066.1"/>
    </source>
</evidence>
<evidence type="ECO:0000256" key="5">
    <source>
        <dbReference type="ARBA" id="ARBA00022840"/>
    </source>
</evidence>
<feature type="short sequence motif" description="Q motif" evidence="8">
    <location>
        <begin position="22"/>
        <end position="50"/>
    </location>
</feature>
<dbReference type="CDD" id="cd18787">
    <property type="entry name" value="SF2_C_DEAD"/>
    <property type="match status" value="1"/>
</dbReference>
<dbReference type="GO" id="GO:0071013">
    <property type="term" value="C:catalytic step 2 spliceosome"/>
    <property type="evidence" value="ECO:0000318"/>
    <property type="project" value="GO_Central"/>
</dbReference>
<name>A0BEU9_PARTE</name>
<dbReference type="Pfam" id="PF00270">
    <property type="entry name" value="DEAD"/>
    <property type="match status" value="1"/>
</dbReference>
<dbReference type="GO" id="GO:0000398">
    <property type="term" value="P:mRNA splicing, via spliceosome"/>
    <property type="evidence" value="ECO:0000318"/>
    <property type="project" value="GO_Central"/>
</dbReference>
<dbReference type="HOGENOM" id="CLU_003041_1_0_1"/>
<dbReference type="EC" id="3.6.4.13" evidence="1"/>
<gene>
    <name evidence="13" type="ORF">GSPATT00028099001</name>
</gene>
<dbReference type="GeneID" id="5010248"/>
<dbReference type="Proteomes" id="UP000000600">
    <property type="component" value="Unassembled WGS sequence"/>
</dbReference>
<dbReference type="OrthoDB" id="10321072at2759"/>
<evidence type="ECO:0000256" key="6">
    <source>
        <dbReference type="ARBA" id="ARBA00022884"/>
    </source>
</evidence>
<dbReference type="PROSITE" id="PS51195">
    <property type="entry name" value="Q_MOTIF"/>
    <property type="match status" value="1"/>
</dbReference>
<dbReference type="STRING" id="5888.A0BEU9"/>
<comment type="similarity">
    <text evidence="9">Belongs to the DEAD box helicase family.</text>
</comment>
<keyword evidence="3 9" id="KW-0378">Hydrolase</keyword>
<dbReference type="FunFam" id="3.40.50.300:FF:000031">
    <property type="entry name" value="Eukaryotic initiation factor 4A-III"/>
    <property type="match status" value="1"/>
</dbReference>
<feature type="domain" description="DEAD-box RNA helicase Q" evidence="12">
    <location>
        <begin position="22"/>
        <end position="50"/>
    </location>
</feature>